<organism evidence="1 2">
    <name type="scientific">Acanthoscelides obtectus</name>
    <name type="common">Bean weevil</name>
    <name type="synonym">Bruchus obtectus</name>
    <dbReference type="NCBI Taxonomy" id="200917"/>
    <lineage>
        <taxon>Eukaryota</taxon>
        <taxon>Metazoa</taxon>
        <taxon>Ecdysozoa</taxon>
        <taxon>Arthropoda</taxon>
        <taxon>Hexapoda</taxon>
        <taxon>Insecta</taxon>
        <taxon>Pterygota</taxon>
        <taxon>Neoptera</taxon>
        <taxon>Endopterygota</taxon>
        <taxon>Coleoptera</taxon>
        <taxon>Polyphaga</taxon>
        <taxon>Cucujiformia</taxon>
        <taxon>Chrysomeloidea</taxon>
        <taxon>Chrysomelidae</taxon>
        <taxon>Bruchinae</taxon>
        <taxon>Bruchini</taxon>
        <taxon>Acanthoscelides</taxon>
    </lineage>
</organism>
<gene>
    <name evidence="1" type="ORF">ACAOBT_LOCUS541</name>
</gene>
<evidence type="ECO:0000313" key="2">
    <source>
        <dbReference type="Proteomes" id="UP001152888"/>
    </source>
</evidence>
<sequence>MVYGYCNLNGGCRYIIKMTAGVLILGTTSKSEIVHTELRILPALNGRRMRKRNAVKLSEEYKKRCLKFKTKNTNSNSPATEVSSLLKNIQVPVVVRKRLIFGEALPTDLKNIYEDLQSKHGETKKYYHVGAAISTKDTNCYIDRNIFSKTIRTKRTALVKLAPKC</sequence>
<dbReference type="EMBL" id="CAKOFQ010006653">
    <property type="protein sequence ID" value="CAH1954412.1"/>
    <property type="molecule type" value="Genomic_DNA"/>
</dbReference>
<protein>
    <submittedName>
        <fullName evidence="1">Uncharacterized protein</fullName>
    </submittedName>
</protein>
<keyword evidence="2" id="KW-1185">Reference proteome</keyword>
<accession>A0A9P0JHA4</accession>
<reference evidence="1" key="1">
    <citation type="submission" date="2022-03" db="EMBL/GenBank/DDBJ databases">
        <authorList>
            <person name="Sayadi A."/>
        </authorList>
    </citation>
    <scope>NUCLEOTIDE SEQUENCE</scope>
</reference>
<proteinExistence type="predicted"/>
<dbReference type="OrthoDB" id="6771524at2759"/>
<evidence type="ECO:0000313" key="1">
    <source>
        <dbReference type="EMBL" id="CAH1954412.1"/>
    </source>
</evidence>
<name>A0A9P0JHA4_ACAOB</name>
<dbReference type="AlphaFoldDB" id="A0A9P0JHA4"/>
<dbReference type="Proteomes" id="UP001152888">
    <property type="component" value="Unassembled WGS sequence"/>
</dbReference>
<comment type="caution">
    <text evidence="1">The sequence shown here is derived from an EMBL/GenBank/DDBJ whole genome shotgun (WGS) entry which is preliminary data.</text>
</comment>